<accession>A0AAW3WVN2</accession>
<feature type="coiled-coil region" evidence="2">
    <location>
        <begin position="88"/>
        <end position="138"/>
    </location>
</feature>
<proteinExistence type="predicted"/>
<keyword evidence="1" id="KW-0238">DNA-binding</keyword>
<dbReference type="CDD" id="cd00093">
    <property type="entry name" value="HTH_XRE"/>
    <property type="match status" value="1"/>
</dbReference>
<organism evidence="4 5">
    <name type="scientific">Serratia fonticola</name>
    <dbReference type="NCBI Taxonomy" id="47917"/>
    <lineage>
        <taxon>Bacteria</taxon>
        <taxon>Pseudomonadati</taxon>
        <taxon>Pseudomonadota</taxon>
        <taxon>Gammaproteobacteria</taxon>
        <taxon>Enterobacterales</taxon>
        <taxon>Yersiniaceae</taxon>
        <taxon>Serratia</taxon>
    </lineage>
</organism>
<dbReference type="PROSITE" id="PS50943">
    <property type="entry name" value="HTH_CROC1"/>
    <property type="match status" value="1"/>
</dbReference>
<evidence type="ECO:0000256" key="1">
    <source>
        <dbReference type="ARBA" id="ARBA00023125"/>
    </source>
</evidence>
<dbReference type="SUPFAM" id="SSF47413">
    <property type="entry name" value="lambda repressor-like DNA-binding domains"/>
    <property type="match status" value="1"/>
</dbReference>
<dbReference type="SMART" id="SM00530">
    <property type="entry name" value="HTH_XRE"/>
    <property type="match status" value="1"/>
</dbReference>
<keyword evidence="2" id="KW-0175">Coiled coil</keyword>
<dbReference type="NCBIfam" id="NF007257">
    <property type="entry name" value="PRK09706.1"/>
    <property type="match status" value="1"/>
</dbReference>
<evidence type="ECO:0000313" key="5">
    <source>
        <dbReference type="Proteomes" id="UP000659084"/>
    </source>
</evidence>
<dbReference type="AlphaFoldDB" id="A0AAW3WVN2"/>
<protein>
    <submittedName>
        <fullName evidence="4">Helix-turn-helix domain-containing protein</fullName>
    </submittedName>
</protein>
<dbReference type="PANTHER" id="PTHR46558">
    <property type="entry name" value="TRACRIPTIONAL REGULATORY PROTEIN-RELATED-RELATED"/>
    <property type="match status" value="1"/>
</dbReference>
<dbReference type="GO" id="GO:0003677">
    <property type="term" value="F:DNA binding"/>
    <property type="evidence" value="ECO:0007669"/>
    <property type="project" value="UniProtKB-KW"/>
</dbReference>
<dbReference type="Gene3D" id="1.10.260.40">
    <property type="entry name" value="lambda repressor-like DNA-binding domains"/>
    <property type="match status" value="1"/>
</dbReference>
<dbReference type="EMBL" id="JACNYO010000022">
    <property type="protein sequence ID" value="MBC3214268.1"/>
    <property type="molecule type" value="Genomic_DNA"/>
</dbReference>
<dbReference type="Pfam" id="PF01381">
    <property type="entry name" value="HTH_3"/>
    <property type="match status" value="1"/>
</dbReference>
<gene>
    <name evidence="4" type="ORF">H8J20_19185</name>
</gene>
<dbReference type="InterPro" id="IPR001387">
    <property type="entry name" value="Cro/C1-type_HTH"/>
</dbReference>
<dbReference type="PANTHER" id="PTHR46558:SF5">
    <property type="entry name" value="TRANSCRIPTION REGULATOR"/>
    <property type="match status" value="1"/>
</dbReference>
<evidence type="ECO:0000259" key="3">
    <source>
        <dbReference type="PROSITE" id="PS50943"/>
    </source>
</evidence>
<evidence type="ECO:0000313" key="4">
    <source>
        <dbReference type="EMBL" id="MBC3214268.1"/>
    </source>
</evidence>
<comment type="caution">
    <text evidence="4">The sequence shown here is derived from an EMBL/GenBank/DDBJ whole genome shotgun (WGS) entry which is preliminary data.</text>
</comment>
<sequence length="153" mass="17513">MTVMNMNTIGSRILQRRKALGYNQRELGKASGVSYATISLWEGDKTAPTGKNLHSLADALQCSPTWLLFGDEDKNPQPPEKRPLALTLDEAEKELINLFRALPESEQETQLSELRARVENFNRLFDELLEARKRQKNNKKLIDKATEDRKTEE</sequence>
<name>A0AAW3WVN2_SERFO</name>
<feature type="domain" description="HTH cro/C1-type" evidence="3">
    <location>
        <begin position="13"/>
        <end position="67"/>
    </location>
</feature>
<evidence type="ECO:0000256" key="2">
    <source>
        <dbReference type="SAM" id="Coils"/>
    </source>
</evidence>
<reference evidence="4" key="1">
    <citation type="submission" date="2020-08" db="EMBL/GenBank/DDBJ databases">
        <title>Food and environmental bacterial isolates.</title>
        <authorList>
            <person name="Richter L."/>
            <person name="Du Plessis E.M."/>
            <person name="Duvenage S."/>
            <person name="Allam M."/>
            <person name="Korsten L."/>
        </authorList>
    </citation>
    <scope>NUCLEOTIDE SEQUENCE</scope>
    <source>
        <strain evidence="4">UPMP2127</strain>
    </source>
</reference>
<dbReference type="Proteomes" id="UP000659084">
    <property type="component" value="Unassembled WGS sequence"/>
</dbReference>
<dbReference type="InterPro" id="IPR010982">
    <property type="entry name" value="Lambda_DNA-bd_dom_sf"/>
</dbReference>